<evidence type="ECO:0000256" key="7">
    <source>
        <dbReference type="ARBA" id="ARBA00023136"/>
    </source>
</evidence>
<gene>
    <name evidence="11" type="ORF">AMJ87_08455</name>
</gene>
<dbReference type="EMBL" id="LJUO01000082">
    <property type="protein sequence ID" value="KPK70720.1"/>
    <property type="molecule type" value="Genomic_DNA"/>
</dbReference>
<keyword evidence="2" id="KW-0444">Lipid biosynthesis</keyword>
<keyword evidence="6" id="KW-0443">Lipid metabolism</keyword>
<evidence type="ECO:0000313" key="12">
    <source>
        <dbReference type="Proteomes" id="UP000051096"/>
    </source>
</evidence>
<dbReference type="InterPro" id="IPR003811">
    <property type="entry name" value="G3P_acylTferase_PlsY"/>
</dbReference>
<evidence type="ECO:0000256" key="10">
    <source>
        <dbReference type="SAM" id="Phobius"/>
    </source>
</evidence>
<evidence type="ECO:0000256" key="9">
    <source>
        <dbReference type="ARBA" id="ARBA00023264"/>
    </source>
</evidence>
<evidence type="ECO:0000256" key="3">
    <source>
        <dbReference type="ARBA" id="ARBA00022679"/>
    </source>
</evidence>
<evidence type="ECO:0000256" key="4">
    <source>
        <dbReference type="ARBA" id="ARBA00022692"/>
    </source>
</evidence>
<evidence type="ECO:0008006" key="13">
    <source>
        <dbReference type="Google" id="ProtNLM"/>
    </source>
</evidence>
<keyword evidence="7 10" id="KW-0472">Membrane</keyword>
<feature type="transmembrane region" description="Helical" evidence="10">
    <location>
        <begin position="155"/>
        <end position="171"/>
    </location>
</feature>
<dbReference type="GO" id="GO:0008654">
    <property type="term" value="P:phospholipid biosynthetic process"/>
    <property type="evidence" value="ECO:0007669"/>
    <property type="project" value="UniProtKB-KW"/>
</dbReference>
<evidence type="ECO:0000313" key="11">
    <source>
        <dbReference type="EMBL" id="KPK70720.1"/>
    </source>
</evidence>
<feature type="transmembrane region" description="Helical" evidence="10">
    <location>
        <begin position="93"/>
        <end position="112"/>
    </location>
</feature>
<evidence type="ECO:0000256" key="1">
    <source>
        <dbReference type="ARBA" id="ARBA00022475"/>
    </source>
</evidence>
<dbReference type="Pfam" id="PF02660">
    <property type="entry name" value="G3P_acyltransf"/>
    <property type="match status" value="1"/>
</dbReference>
<dbReference type="PANTHER" id="PTHR30309">
    <property type="entry name" value="INNER MEMBRANE PROTEIN YGIH"/>
    <property type="match status" value="1"/>
</dbReference>
<feature type="transmembrane region" description="Helical" evidence="10">
    <location>
        <begin position="124"/>
        <end position="148"/>
    </location>
</feature>
<dbReference type="GO" id="GO:0005886">
    <property type="term" value="C:plasma membrane"/>
    <property type="evidence" value="ECO:0007669"/>
    <property type="project" value="InterPro"/>
</dbReference>
<evidence type="ECO:0000256" key="5">
    <source>
        <dbReference type="ARBA" id="ARBA00022989"/>
    </source>
</evidence>
<protein>
    <recommendedName>
        <fullName evidence="13">Glycerol-3-phosphate acyltransferase</fullName>
    </recommendedName>
</protein>
<dbReference type="GO" id="GO:0043772">
    <property type="term" value="F:acyl-phosphate glycerol-3-phosphate acyltransferase activity"/>
    <property type="evidence" value="ECO:0007669"/>
    <property type="project" value="InterPro"/>
</dbReference>
<evidence type="ECO:0000256" key="8">
    <source>
        <dbReference type="ARBA" id="ARBA00023209"/>
    </source>
</evidence>
<dbReference type="SMART" id="SM01207">
    <property type="entry name" value="G3P_acyltransf"/>
    <property type="match status" value="1"/>
</dbReference>
<keyword evidence="5 10" id="KW-1133">Transmembrane helix</keyword>
<comment type="caution">
    <text evidence="11">The sequence shown here is derived from an EMBL/GenBank/DDBJ whole genome shotgun (WGS) entry which is preliminary data.</text>
</comment>
<accession>A0A0S8GDC7</accession>
<keyword evidence="4 10" id="KW-0812">Transmembrane</keyword>
<reference evidence="11 12" key="1">
    <citation type="journal article" date="2015" name="Microbiome">
        <title>Genomic resolution of linkages in carbon, nitrogen, and sulfur cycling among widespread estuary sediment bacteria.</title>
        <authorList>
            <person name="Baker B.J."/>
            <person name="Lazar C.S."/>
            <person name="Teske A.P."/>
            <person name="Dick G.J."/>
        </authorList>
    </citation>
    <scope>NUCLEOTIDE SEQUENCE [LARGE SCALE GENOMIC DNA]</scope>
    <source>
        <strain evidence="11">SM23_60</strain>
    </source>
</reference>
<sequence>MSILLLILYTLGGYLIGSVSMARIITRLVAPDLEKLKTKAQLEGSDKTFDAGFISATTVSANLGSRWGFLNMLLDLLKVAIPTMIIKYAYPEAPYFVPVATAGIAGHIWPVYYGFKGGRGLSPIYGGLVAIDWIGVFVTPIAGMLFGLLVLRDVLAAYAFGVFFMIPWVWIRTHNVYFLAYAVAASVLFSIAIFPEAVQWFRLKRDKVWADPTRVMELLGMGRGLLKLARRLGIVKTPEKEHRNIVS</sequence>
<evidence type="ECO:0000256" key="6">
    <source>
        <dbReference type="ARBA" id="ARBA00023098"/>
    </source>
</evidence>
<organism evidence="11 12">
    <name type="scientific">candidate division WOR_3 bacterium SM23_60</name>
    <dbReference type="NCBI Taxonomy" id="1703780"/>
    <lineage>
        <taxon>Bacteria</taxon>
        <taxon>Bacteria division WOR-3</taxon>
    </lineage>
</organism>
<keyword evidence="8" id="KW-0594">Phospholipid biosynthesis</keyword>
<keyword evidence="1" id="KW-1003">Cell membrane</keyword>
<dbReference type="AlphaFoldDB" id="A0A0S8GDC7"/>
<dbReference type="Proteomes" id="UP000051096">
    <property type="component" value="Unassembled WGS sequence"/>
</dbReference>
<name>A0A0S8GDC7_UNCW3</name>
<proteinExistence type="predicted"/>
<evidence type="ECO:0000256" key="2">
    <source>
        <dbReference type="ARBA" id="ARBA00022516"/>
    </source>
</evidence>
<keyword evidence="9" id="KW-1208">Phospholipid metabolism</keyword>
<feature type="transmembrane region" description="Helical" evidence="10">
    <location>
        <begin position="177"/>
        <end position="198"/>
    </location>
</feature>
<dbReference type="PANTHER" id="PTHR30309:SF0">
    <property type="entry name" value="GLYCEROL-3-PHOSPHATE ACYLTRANSFERASE-RELATED"/>
    <property type="match status" value="1"/>
</dbReference>
<keyword evidence="3" id="KW-0808">Transferase</keyword>